<proteinExistence type="predicted"/>
<dbReference type="EMBL" id="UGCU01000001">
    <property type="protein sequence ID" value="STJ11070.1"/>
    <property type="molecule type" value="Genomic_DNA"/>
</dbReference>
<gene>
    <name evidence="1" type="ORF">NCTC9077_02770</name>
</gene>
<organism evidence="1 2">
    <name type="scientific">Escherichia coli</name>
    <dbReference type="NCBI Taxonomy" id="562"/>
    <lineage>
        <taxon>Bacteria</taxon>
        <taxon>Pseudomonadati</taxon>
        <taxon>Pseudomonadota</taxon>
        <taxon>Gammaproteobacteria</taxon>
        <taxon>Enterobacterales</taxon>
        <taxon>Enterobacteriaceae</taxon>
        <taxon>Escherichia</taxon>
    </lineage>
</organism>
<protein>
    <submittedName>
        <fullName evidence="1">Putative chaperone protein</fullName>
    </submittedName>
</protein>
<sequence length="51" mass="6059">MATIYQSLKDNEESLKWFDIAVLNKVAGFELSDNYMALLIERLSYSWRKEK</sequence>
<dbReference type="AlphaFoldDB" id="A0A376VK21"/>
<evidence type="ECO:0000313" key="1">
    <source>
        <dbReference type="EMBL" id="STJ11070.1"/>
    </source>
</evidence>
<dbReference type="Proteomes" id="UP000254495">
    <property type="component" value="Unassembled WGS sequence"/>
</dbReference>
<accession>A0A376VK21</accession>
<reference evidence="1 2" key="1">
    <citation type="submission" date="2018-06" db="EMBL/GenBank/DDBJ databases">
        <authorList>
            <consortium name="Pathogen Informatics"/>
            <person name="Doyle S."/>
        </authorList>
    </citation>
    <scope>NUCLEOTIDE SEQUENCE [LARGE SCALE GENOMIC DNA]</scope>
    <source>
        <strain evidence="1 2">NCTC9077</strain>
    </source>
</reference>
<evidence type="ECO:0000313" key="2">
    <source>
        <dbReference type="Proteomes" id="UP000254495"/>
    </source>
</evidence>
<name>A0A376VK21_ECOLX</name>